<evidence type="ECO:0000313" key="3">
    <source>
        <dbReference type="Proteomes" id="UP000271889"/>
    </source>
</evidence>
<reference evidence="2 3" key="1">
    <citation type="submission" date="2018-11" db="EMBL/GenBank/DDBJ databases">
        <authorList>
            <consortium name="Pathogen Informatics"/>
        </authorList>
    </citation>
    <scope>NUCLEOTIDE SEQUENCE [LARGE SCALE GENOMIC DNA]</scope>
</reference>
<dbReference type="Gene3D" id="2.60.120.260">
    <property type="entry name" value="Galactose-binding domain-like"/>
    <property type="match status" value="1"/>
</dbReference>
<dbReference type="InterPro" id="IPR048912">
    <property type="entry name" value="BetaGal1-like_ABD1"/>
</dbReference>
<dbReference type="AlphaFoldDB" id="A0A3P7Q4E9"/>
<name>A0A3P7Q4E9_CYLGO</name>
<organism evidence="2 3">
    <name type="scientific">Cylicostephanus goldi</name>
    <name type="common">Nematode worm</name>
    <dbReference type="NCBI Taxonomy" id="71465"/>
    <lineage>
        <taxon>Eukaryota</taxon>
        <taxon>Metazoa</taxon>
        <taxon>Ecdysozoa</taxon>
        <taxon>Nematoda</taxon>
        <taxon>Chromadorea</taxon>
        <taxon>Rhabditida</taxon>
        <taxon>Rhabditina</taxon>
        <taxon>Rhabditomorpha</taxon>
        <taxon>Strongyloidea</taxon>
        <taxon>Strongylidae</taxon>
        <taxon>Cylicostephanus</taxon>
    </lineage>
</organism>
<dbReference type="Pfam" id="PF21317">
    <property type="entry name" value="BetaGal_ABD_1"/>
    <property type="match status" value="1"/>
</dbReference>
<gene>
    <name evidence="2" type="ORF">CGOC_LOCUS10480</name>
</gene>
<proteinExistence type="predicted"/>
<protein>
    <recommendedName>
        <fullName evidence="1">Beta-galactosidase 1-like first all-beta domain-containing protein</fullName>
    </recommendedName>
</protein>
<keyword evidence="3" id="KW-1185">Reference proteome</keyword>
<accession>A0A3P7Q4E9</accession>
<dbReference type="Proteomes" id="UP000271889">
    <property type="component" value="Unassembled WGS sequence"/>
</dbReference>
<evidence type="ECO:0000313" key="2">
    <source>
        <dbReference type="EMBL" id="VDN26772.1"/>
    </source>
</evidence>
<evidence type="ECO:0000259" key="1">
    <source>
        <dbReference type="Pfam" id="PF21317"/>
    </source>
</evidence>
<dbReference type="OrthoDB" id="1657402at2759"/>
<feature type="domain" description="Beta-galactosidase 1-like first all-beta" evidence="1">
    <location>
        <begin position="20"/>
        <end position="129"/>
    </location>
</feature>
<dbReference type="EMBL" id="UYRV01111459">
    <property type="protein sequence ID" value="VDN26772.1"/>
    <property type="molecule type" value="Genomic_DNA"/>
</dbReference>
<sequence length="145" mass="16385">MTPLNVLGTSNKGCVKSVHPKSFEELQQPFGFVLYEKKLERCGKTLEIKLLKDFGYVFLNSRHGTFIHSYYGKTVRSVELKGCKPHDRLTILVENSARLNYATESDPKGILSKVQLDGEVLKGWRQCKLTLPITVPKRNFAKSVG</sequence>